<evidence type="ECO:0000313" key="2">
    <source>
        <dbReference type="EMBL" id="AOS61340.1"/>
    </source>
</evidence>
<evidence type="ECO:0000256" key="1">
    <source>
        <dbReference type="SAM" id="MobiDB-lite"/>
    </source>
</evidence>
<dbReference type="RefSeq" id="WP_084642441.1">
    <property type="nucleotide sequence ID" value="NZ_CP014859.1"/>
</dbReference>
<organism evidence="2 3">
    <name type="scientific">Actinoalloteichus hymeniacidonis</name>
    <dbReference type="NCBI Taxonomy" id="340345"/>
    <lineage>
        <taxon>Bacteria</taxon>
        <taxon>Bacillati</taxon>
        <taxon>Actinomycetota</taxon>
        <taxon>Actinomycetes</taxon>
        <taxon>Pseudonocardiales</taxon>
        <taxon>Pseudonocardiaceae</taxon>
        <taxon>Actinoalloteichus</taxon>
    </lineage>
</organism>
<sequence>MTSQFDPEAWKTPQVRAAEAKMASSMSQAKELLKELEKLKPPPPVGISEADVAQLAEAAKKADAPAELRELAKKVDGGALSWRDVLEGKAYDDPDVRRALTAQLGEARELFQQFEEGYTLDDVIEARRAAEESQDEDGSGTTFLR</sequence>
<dbReference type="KEGG" id="ahm:TL08_02510"/>
<keyword evidence="3" id="KW-1185">Reference proteome</keyword>
<accession>A0AAC9HM03</accession>
<name>A0AAC9HM03_9PSEU</name>
<dbReference type="AlphaFoldDB" id="A0AAC9HM03"/>
<evidence type="ECO:0000313" key="3">
    <source>
        <dbReference type="Proteomes" id="UP000095210"/>
    </source>
</evidence>
<dbReference type="Proteomes" id="UP000095210">
    <property type="component" value="Chromosome"/>
</dbReference>
<dbReference type="EMBL" id="CP014859">
    <property type="protein sequence ID" value="AOS61340.1"/>
    <property type="molecule type" value="Genomic_DNA"/>
</dbReference>
<protein>
    <submittedName>
        <fullName evidence="2">Uncharacterized protein</fullName>
    </submittedName>
</protein>
<gene>
    <name evidence="2" type="ORF">TL08_02510</name>
</gene>
<feature type="region of interest" description="Disordered" evidence="1">
    <location>
        <begin position="1"/>
        <end position="27"/>
    </location>
</feature>
<reference evidence="3" key="1">
    <citation type="submission" date="2016-03" db="EMBL/GenBank/DDBJ databases">
        <title>Complete genome sequence of the type strain Actinoalloteichus hymeniacidonis DSM 45092.</title>
        <authorList>
            <person name="Schaffert L."/>
            <person name="Albersmeier A."/>
            <person name="Winkler A."/>
            <person name="Kalinowski J."/>
            <person name="Zotchev S."/>
            <person name="Ruckert C."/>
        </authorList>
    </citation>
    <scope>NUCLEOTIDE SEQUENCE [LARGE SCALE GENOMIC DNA]</scope>
    <source>
        <strain evidence="3">HPA177(T) (DSM 45092(T))</strain>
    </source>
</reference>
<proteinExistence type="predicted"/>